<dbReference type="GO" id="GO:0005975">
    <property type="term" value="P:carbohydrate metabolic process"/>
    <property type="evidence" value="ECO:0007669"/>
    <property type="project" value="InterPro"/>
</dbReference>
<dbReference type="InterPro" id="IPR017853">
    <property type="entry name" value="GH"/>
</dbReference>
<dbReference type="STRING" id="126957.T1JLV5"/>
<dbReference type="PANTHER" id="PTHR11177:SF317">
    <property type="entry name" value="CHITINASE 12-RELATED"/>
    <property type="match status" value="1"/>
</dbReference>
<keyword evidence="3" id="KW-1185">Reference proteome</keyword>
<organism evidence="2 3">
    <name type="scientific">Strigamia maritima</name>
    <name type="common">European centipede</name>
    <name type="synonym">Geophilus maritimus</name>
    <dbReference type="NCBI Taxonomy" id="126957"/>
    <lineage>
        <taxon>Eukaryota</taxon>
        <taxon>Metazoa</taxon>
        <taxon>Ecdysozoa</taxon>
        <taxon>Arthropoda</taxon>
        <taxon>Myriapoda</taxon>
        <taxon>Chilopoda</taxon>
        <taxon>Pleurostigmophora</taxon>
        <taxon>Geophilomorpha</taxon>
        <taxon>Linotaeniidae</taxon>
        <taxon>Strigamia</taxon>
    </lineage>
</organism>
<dbReference type="GO" id="GO:0004568">
    <property type="term" value="F:chitinase activity"/>
    <property type="evidence" value="ECO:0007669"/>
    <property type="project" value="TreeGrafter"/>
</dbReference>
<name>T1JLV5_STRMM</name>
<evidence type="ECO:0000313" key="3">
    <source>
        <dbReference type="Proteomes" id="UP000014500"/>
    </source>
</evidence>
<dbReference type="GO" id="GO:0008061">
    <property type="term" value="F:chitin binding"/>
    <property type="evidence" value="ECO:0007669"/>
    <property type="project" value="TreeGrafter"/>
</dbReference>
<dbReference type="eggNOG" id="KOG2806">
    <property type="taxonomic scope" value="Eukaryota"/>
</dbReference>
<evidence type="ECO:0000313" key="2">
    <source>
        <dbReference type="EnsemblMetazoa" id="SMAR014835-PA"/>
    </source>
</evidence>
<reference evidence="2" key="2">
    <citation type="submission" date="2015-02" db="UniProtKB">
        <authorList>
            <consortium name="EnsemblMetazoa"/>
        </authorList>
    </citation>
    <scope>IDENTIFICATION</scope>
</reference>
<dbReference type="PhylomeDB" id="T1JLV5"/>
<dbReference type="GO" id="GO:0005576">
    <property type="term" value="C:extracellular region"/>
    <property type="evidence" value="ECO:0007669"/>
    <property type="project" value="TreeGrafter"/>
</dbReference>
<accession>T1JLV5</accession>
<proteinExistence type="predicted"/>
<dbReference type="EMBL" id="JH431840">
    <property type="status" value="NOT_ANNOTATED_CDS"/>
    <property type="molecule type" value="Genomic_DNA"/>
</dbReference>
<dbReference type="OMA" id="HIDPNIC"/>
<dbReference type="GO" id="GO:0006032">
    <property type="term" value="P:chitin catabolic process"/>
    <property type="evidence" value="ECO:0007669"/>
    <property type="project" value="TreeGrafter"/>
</dbReference>
<dbReference type="HOGENOM" id="CLU_2124164_0_0_1"/>
<protein>
    <recommendedName>
        <fullName evidence="1">GH18 domain-containing protein</fullName>
    </recommendedName>
</protein>
<dbReference type="AlphaFoldDB" id="T1JLV5"/>
<dbReference type="Proteomes" id="UP000014500">
    <property type="component" value="Unassembled WGS sequence"/>
</dbReference>
<feature type="domain" description="GH18" evidence="1">
    <location>
        <begin position="15"/>
        <end position="114"/>
    </location>
</feature>
<sequence>MANDLLKAINLTAAPKIVCYYTTWASRRTGLAKFNPEDINANLCTHMVVAFATLKEGKLAAAHPDDEGSDNKKGLYDRVLDLKKKNPSLKVLLALGGWEFGTKPFNFPNPEFLI</sequence>
<dbReference type="Gene3D" id="3.20.20.80">
    <property type="entry name" value="Glycosidases"/>
    <property type="match status" value="1"/>
</dbReference>
<dbReference type="InterPro" id="IPR050314">
    <property type="entry name" value="Glycosyl_Hydrlase_18"/>
</dbReference>
<dbReference type="PROSITE" id="PS51910">
    <property type="entry name" value="GH18_2"/>
    <property type="match status" value="1"/>
</dbReference>
<dbReference type="PANTHER" id="PTHR11177">
    <property type="entry name" value="CHITINASE"/>
    <property type="match status" value="1"/>
</dbReference>
<dbReference type="SUPFAM" id="SSF51445">
    <property type="entry name" value="(Trans)glycosidases"/>
    <property type="match status" value="1"/>
</dbReference>
<dbReference type="InterPro" id="IPR001223">
    <property type="entry name" value="Glyco_hydro18_cat"/>
</dbReference>
<dbReference type="EnsemblMetazoa" id="SMAR014835-RA">
    <property type="protein sequence ID" value="SMAR014835-PA"/>
    <property type="gene ID" value="SMAR014835"/>
</dbReference>
<reference evidence="3" key="1">
    <citation type="submission" date="2011-05" db="EMBL/GenBank/DDBJ databases">
        <authorList>
            <person name="Richards S.R."/>
            <person name="Qu J."/>
            <person name="Jiang H."/>
            <person name="Jhangiani S.N."/>
            <person name="Agravi P."/>
            <person name="Goodspeed R."/>
            <person name="Gross S."/>
            <person name="Mandapat C."/>
            <person name="Jackson L."/>
            <person name="Mathew T."/>
            <person name="Pu L."/>
            <person name="Thornton R."/>
            <person name="Saada N."/>
            <person name="Wilczek-Boney K.B."/>
            <person name="Lee S."/>
            <person name="Kovar C."/>
            <person name="Wu Y."/>
            <person name="Scherer S.E."/>
            <person name="Worley K.C."/>
            <person name="Muzny D.M."/>
            <person name="Gibbs R."/>
        </authorList>
    </citation>
    <scope>NUCLEOTIDE SEQUENCE</scope>
    <source>
        <strain evidence="3">Brora</strain>
    </source>
</reference>
<evidence type="ECO:0000259" key="1">
    <source>
        <dbReference type="PROSITE" id="PS51910"/>
    </source>
</evidence>
<dbReference type="Pfam" id="PF00704">
    <property type="entry name" value="Glyco_hydro_18"/>
    <property type="match status" value="1"/>
</dbReference>